<sequence length="308" mass="31818">MRGSVERGPTFGHRQAIRRRRSWAGLAVVLCVAADVWSVTGAGAREPVAQSGLFRIERVGFTAGMAPAVAVDQVERVPESQVDSPGAAAAADPTSTTGAATKGGPGGSAGAANDGKDAKGAVIESGTGRFSVVTMPAKALRPTPASGRTVRYTVELEGGLDVSGEQLATVVGTVLTDPRGWQAKDGVRFVNVPPAAAAKGAEVDLRITLASPTTTDRLCAPLQTRGQVSCHNTGRVVLNLRRWVLGAAAYGSDVDGYRTYLVNHEVGHGIGHAHAYCGGTGKVAPVMMQQTYGLKGCTAWPWPTPKPA</sequence>
<dbReference type="Pfam" id="PF11350">
    <property type="entry name" value="DUF3152"/>
    <property type="match status" value="1"/>
</dbReference>
<reference evidence="4" key="1">
    <citation type="journal article" date="2019" name="Int. J. Syst. Evol. Microbiol.">
        <title>The Global Catalogue of Microorganisms (GCM) 10K type strain sequencing project: providing services to taxonomists for standard genome sequencing and annotation.</title>
        <authorList>
            <consortium name="The Broad Institute Genomics Platform"/>
            <consortium name="The Broad Institute Genome Sequencing Center for Infectious Disease"/>
            <person name="Wu L."/>
            <person name="Ma J."/>
        </authorList>
    </citation>
    <scope>NUCLEOTIDE SEQUENCE [LARGE SCALE GENOMIC DNA]</scope>
    <source>
        <strain evidence="4">CCUG 57508</strain>
    </source>
</reference>
<evidence type="ECO:0000256" key="1">
    <source>
        <dbReference type="SAM" id="MobiDB-lite"/>
    </source>
</evidence>
<dbReference type="RefSeq" id="WP_386050684.1">
    <property type="nucleotide sequence ID" value="NZ_JBHTKH010000001.1"/>
</dbReference>
<gene>
    <name evidence="3" type="ORF">ACFQ2V_03325</name>
</gene>
<evidence type="ECO:0000313" key="4">
    <source>
        <dbReference type="Proteomes" id="UP001597046"/>
    </source>
</evidence>
<dbReference type="SUPFAM" id="SSF55486">
    <property type="entry name" value="Metalloproteases ('zincins'), catalytic domain"/>
    <property type="match status" value="1"/>
</dbReference>
<proteinExistence type="predicted"/>
<feature type="domain" description="DUF3152" evidence="2">
    <location>
        <begin position="120"/>
        <end position="295"/>
    </location>
</feature>
<evidence type="ECO:0000313" key="3">
    <source>
        <dbReference type="EMBL" id="MFD1053327.1"/>
    </source>
</evidence>
<organism evidence="3 4">
    <name type="scientific">Terrabacter terrigena</name>
    <dbReference type="NCBI Taxonomy" id="574718"/>
    <lineage>
        <taxon>Bacteria</taxon>
        <taxon>Bacillati</taxon>
        <taxon>Actinomycetota</taxon>
        <taxon>Actinomycetes</taxon>
        <taxon>Micrococcales</taxon>
        <taxon>Intrasporangiaceae</taxon>
        <taxon>Terrabacter</taxon>
    </lineage>
</organism>
<accession>A0ABW3MRL2</accession>
<evidence type="ECO:0000259" key="2">
    <source>
        <dbReference type="Pfam" id="PF11350"/>
    </source>
</evidence>
<dbReference type="Proteomes" id="UP001597046">
    <property type="component" value="Unassembled WGS sequence"/>
</dbReference>
<comment type="caution">
    <text evidence="3">The sequence shown here is derived from an EMBL/GenBank/DDBJ whole genome shotgun (WGS) entry which is preliminary data.</text>
</comment>
<dbReference type="InterPro" id="IPR022603">
    <property type="entry name" value="DUF3152"/>
</dbReference>
<keyword evidence="4" id="KW-1185">Reference proteome</keyword>
<feature type="region of interest" description="Disordered" evidence="1">
    <location>
        <begin position="76"/>
        <end position="115"/>
    </location>
</feature>
<dbReference type="EMBL" id="JBHTKH010000001">
    <property type="protein sequence ID" value="MFD1053327.1"/>
    <property type="molecule type" value="Genomic_DNA"/>
</dbReference>
<name>A0ABW3MRL2_9MICO</name>
<protein>
    <submittedName>
        <fullName evidence="3">DUF3152 domain-containing protein</fullName>
    </submittedName>
</protein>